<dbReference type="GO" id="GO:0004553">
    <property type="term" value="F:hydrolase activity, hydrolyzing O-glycosyl compounds"/>
    <property type="evidence" value="ECO:0007669"/>
    <property type="project" value="InterPro"/>
</dbReference>
<dbReference type="SUPFAM" id="SSF51445">
    <property type="entry name" value="(Trans)glycosidases"/>
    <property type="match status" value="1"/>
</dbReference>
<dbReference type="PANTHER" id="PTHR30480:SF14">
    <property type="entry name" value="HYDROLASE, PUTATIVE (AFU_ORTHOLOGUE AFUA_4G13770)-RELATED"/>
    <property type="match status" value="1"/>
</dbReference>
<organism evidence="6 7">
    <name type="scientific">Aspergillus terreus</name>
    <dbReference type="NCBI Taxonomy" id="33178"/>
    <lineage>
        <taxon>Eukaryota</taxon>
        <taxon>Fungi</taxon>
        <taxon>Dikarya</taxon>
        <taxon>Ascomycota</taxon>
        <taxon>Pezizomycotina</taxon>
        <taxon>Eurotiomycetes</taxon>
        <taxon>Eurotiomycetidae</taxon>
        <taxon>Eurotiales</taxon>
        <taxon>Aspergillaceae</taxon>
        <taxon>Aspergillus</taxon>
        <taxon>Aspergillus subgen. Circumdati</taxon>
    </lineage>
</organism>
<keyword evidence="3" id="KW-0325">Glycoprotein</keyword>
<evidence type="ECO:0000256" key="3">
    <source>
        <dbReference type="ARBA" id="ARBA00023180"/>
    </source>
</evidence>
<dbReference type="Pfam" id="PF00933">
    <property type="entry name" value="Glyco_hydro_3"/>
    <property type="match status" value="1"/>
</dbReference>
<reference evidence="6 7" key="1">
    <citation type="submission" date="2020-01" db="EMBL/GenBank/DDBJ databases">
        <title>Aspergillus terreus IFO 6365 whole genome shotgun sequence.</title>
        <authorList>
            <person name="Kanamasa S."/>
            <person name="Takahashi H."/>
        </authorList>
    </citation>
    <scope>NUCLEOTIDE SEQUENCE [LARGE SCALE GENOMIC DNA]</scope>
    <source>
        <strain evidence="6 7">IFO 6365</strain>
    </source>
</reference>
<gene>
    <name evidence="6" type="ORF">ATEIFO6365_0005000500</name>
</gene>
<dbReference type="InterPro" id="IPR017853">
    <property type="entry name" value="GH"/>
</dbReference>
<dbReference type="InterPro" id="IPR001764">
    <property type="entry name" value="Glyco_hydro_3_N"/>
</dbReference>
<dbReference type="VEuPathDB" id="FungiDB:ATEG_04963"/>
<dbReference type="OrthoDB" id="416222at2759"/>
<evidence type="ECO:0000313" key="6">
    <source>
        <dbReference type="EMBL" id="GFF15815.1"/>
    </source>
</evidence>
<dbReference type="Gene3D" id="3.20.20.300">
    <property type="entry name" value="Glycoside hydrolase, family 3, N-terminal domain"/>
    <property type="match status" value="1"/>
</dbReference>
<dbReference type="Proteomes" id="UP000452235">
    <property type="component" value="Unassembled WGS sequence"/>
</dbReference>
<evidence type="ECO:0000256" key="2">
    <source>
        <dbReference type="ARBA" id="ARBA00022801"/>
    </source>
</evidence>
<dbReference type="GO" id="GO:0005975">
    <property type="term" value="P:carbohydrate metabolic process"/>
    <property type="evidence" value="ECO:0007669"/>
    <property type="project" value="InterPro"/>
</dbReference>
<evidence type="ECO:0000256" key="1">
    <source>
        <dbReference type="ARBA" id="ARBA00005336"/>
    </source>
</evidence>
<dbReference type="PANTHER" id="PTHR30480">
    <property type="entry name" value="BETA-HEXOSAMINIDASE-RELATED"/>
    <property type="match status" value="1"/>
</dbReference>
<name>A0A5M3Z0F0_ASPTE</name>
<keyword evidence="2 6" id="KW-0378">Hydrolase</keyword>
<dbReference type="InterPro" id="IPR036962">
    <property type="entry name" value="Glyco_hydro_3_N_sf"/>
</dbReference>
<keyword evidence="5" id="KW-0326">Glycosidase</keyword>
<keyword evidence="7" id="KW-1185">Reference proteome</keyword>
<evidence type="ECO:0000256" key="5">
    <source>
        <dbReference type="ARBA" id="ARBA00023295"/>
    </source>
</evidence>
<keyword evidence="4" id="KW-0119">Carbohydrate metabolism</keyword>
<evidence type="ECO:0000313" key="7">
    <source>
        <dbReference type="Proteomes" id="UP000452235"/>
    </source>
</evidence>
<proteinExistence type="inferred from homology"/>
<dbReference type="InterPro" id="IPR050226">
    <property type="entry name" value="NagZ_Beta-hexosaminidase"/>
</dbReference>
<evidence type="ECO:0000256" key="4">
    <source>
        <dbReference type="ARBA" id="ARBA00023277"/>
    </source>
</evidence>
<comment type="caution">
    <text evidence="6">The sequence shown here is derived from an EMBL/GenBank/DDBJ whole genome shotgun (WGS) entry which is preliminary data.</text>
</comment>
<protein>
    <submittedName>
        <fullName evidence="6">Glycosyl hydrolase</fullName>
    </submittedName>
</protein>
<dbReference type="GO" id="GO:0009254">
    <property type="term" value="P:peptidoglycan turnover"/>
    <property type="evidence" value="ECO:0007669"/>
    <property type="project" value="TreeGrafter"/>
</dbReference>
<comment type="similarity">
    <text evidence="1">Belongs to the glycosyl hydrolase 3 family.</text>
</comment>
<dbReference type="AlphaFoldDB" id="A0A5M3Z0F0"/>
<accession>A0A5M3Z0F0</accession>
<dbReference type="EMBL" id="BLJY01000005">
    <property type="protein sequence ID" value="GFF15815.1"/>
    <property type="molecule type" value="Genomic_DNA"/>
</dbReference>
<sequence>MQPTRILRDVTLLGLAACVLSREVSVQDVAAHVIYSYPGLEPPPHLFDLIRLGKVGGIIIFGENVNETLSDTIQLFQDAYQEGTGNSGFPLLTMTDQEGGQVRRLDGGPEFSAKEVGQSANPGATAETTGNEAGKVLLQNNLNTNLAPVVDVFQAPDNFIDEYGRSYSNSSTVVAECAGEFIEGEAQEQVLSVAKHFPGLGAAASGQNTDEQPVTINSDRDTLERVDMQPYHQLIANNVPMIMCSWAVYPAVDPDSPAGLSSKWVKDTLRDEMGFKGITITDAIEAGALRSFGNDAQRGVLAAQAGMDLLLAAARNVTQGEAIVDALAEALENGRLDFTEFNAATERIMALRATLS</sequence>